<dbReference type="EMBL" id="CP063849">
    <property type="protein sequence ID" value="QOY88781.1"/>
    <property type="molecule type" value="Genomic_DNA"/>
</dbReference>
<dbReference type="CDD" id="cd08242">
    <property type="entry name" value="MDR_like"/>
    <property type="match status" value="1"/>
</dbReference>
<keyword evidence="9" id="KW-1185">Reference proteome</keyword>
<dbReference type="InterPro" id="IPR036291">
    <property type="entry name" value="NAD(P)-bd_dom_sf"/>
</dbReference>
<comment type="similarity">
    <text evidence="2">Belongs to the zinc-containing alcohol dehydrogenase family.</text>
</comment>
<proteinExistence type="inferred from homology"/>
<keyword evidence="3" id="KW-0479">Metal-binding</keyword>
<dbReference type="SUPFAM" id="SSF51735">
    <property type="entry name" value="NAD(P)-binding Rossmann-fold domains"/>
    <property type="match status" value="1"/>
</dbReference>
<dbReference type="PANTHER" id="PTHR43350:SF2">
    <property type="entry name" value="GROES-LIKE ZINC-BINDING ALCOHOL DEHYDROGENASE FAMILY PROTEIN"/>
    <property type="match status" value="1"/>
</dbReference>
<keyword evidence="4" id="KW-0862">Zinc</keyword>
<feature type="domain" description="Alcohol dehydrogenase-like C-terminal" evidence="6">
    <location>
        <begin position="166"/>
        <end position="277"/>
    </location>
</feature>
<name>A0A7S7NSA0_PALFE</name>
<dbReference type="RefSeq" id="WP_194450443.1">
    <property type="nucleotide sequence ID" value="NZ_CP063849.1"/>
</dbReference>
<reference evidence="8 9" key="1">
    <citation type="submission" date="2020-10" db="EMBL/GenBank/DDBJ databases">
        <title>Complete genome sequence of Paludibaculum fermentans P105T, a facultatively anaerobic acidobacterium capable of dissimilatory Fe(III) reduction.</title>
        <authorList>
            <person name="Dedysh S.N."/>
            <person name="Beletsky A.V."/>
            <person name="Kulichevskaya I.S."/>
            <person name="Mardanov A.V."/>
            <person name="Ravin N.V."/>
        </authorList>
    </citation>
    <scope>NUCLEOTIDE SEQUENCE [LARGE SCALE GENOMIC DNA]</scope>
    <source>
        <strain evidence="8 9">P105</strain>
    </source>
</reference>
<evidence type="ECO:0000256" key="1">
    <source>
        <dbReference type="ARBA" id="ARBA00001947"/>
    </source>
</evidence>
<dbReference type="Pfam" id="PF00107">
    <property type="entry name" value="ADH_zinc_N"/>
    <property type="match status" value="1"/>
</dbReference>
<dbReference type="InterPro" id="IPR013154">
    <property type="entry name" value="ADH-like_N"/>
</dbReference>
<evidence type="ECO:0000256" key="2">
    <source>
        <dbReference type="ARBA" id="ARBA00008072"/>
    </source>
</evidence>
<comment type="cofactor">
    <cofactor evidence="1">
        <name>Zn(2+)</name>
        <dbReference type="ChEBI" id="CHEBI:29105"/>
    </cofactor>
</comment>
<dbReference type="Proteomes" id="UP000593892">
    <property type="component" value="Chromosome"/>
</dbReference>
<dbReference type="Gene3D" id="3.90.180.10">
    <property type="entry name" value="Medium-chain alcohol dehydrogenases, catalytic domain"/>
    <property type="match status" value="1"/>
</dbReference>
<dbReference type="InterPro" id="IPR011032">
    <property type="entry name" value="GroES-like_sf"/>
</dbReference>
<accession>A0A7S7NSA0</accession>
<dbReference type="InterPro" id="IPR013149">
    <property type="entry name" value="ADH-like_C"/>
</dbReference>
<feature type="domain" description="Alcohol dehydrogenase-like N-terminal" evidence="7">
    <location>
        <begin position="23"/>
        <end position="126"/>
    </location>
</feature>
<evidence type="ECO:0000256" key="4">
    <source>
        <dbReference type="ARBA" id="ARBA00022833"/>
    </source>
</evidence>
<organism evidence="8 9">
    <name type="scientific">Paludibaculum fermentans</name>
    <dbReference type="NCBI Taxonomy" id="1473598"/>
    <lineage>
        <taxon>Bacteria</taxon>
        <taxon>Pseudomonadati</taxon>
        <taxon>Acidobacteriota</taxon>
        <taxon>Terriglobia</taxon>
        <taxon>Bryobacterales</taxon>
        <taxon>Bryobacteraceae</taxon>
        <taxon>Paludibaculum</taxon>
    </lineage>
</organism>
<dbReference type="KEGG" id="pfer:IRI77_02115"/>
<gene>
    <name evidence="8" type="ORF">IRI77_02115</name>
</gene>
<protein>
    <submittedName>
        <fullName evidence="8">Alcohol dehydrogenase catalytic domain-containing protein</fullName>
    </submittedName>
</protein>
<keyword evidence="5" id="KW-0560">Oxidoreductase</keyword>
<evidence type="ECO:0000313" key="9">
    <source>
        <dbReference type="Proteomes" id="UP000593892"/>
    </source>
</evidence>
<dbReference type="SUPFAM" id="SSF50129">
    <property type="entry name" value="GroES-like"/>
    <property type="match status" value="1"/>
</dbReference>
<dbReference type="GO" id="GO:0046872">
    <property type="term" value="F:metal ion binding"/>
    <property type="evidence" value="ECO:0007669"/>
    <property type="project" value="UniProtKB-KW"/>
</dbReference>
<dbReference type="GO" id="GO:0016491">
    <property type="term" value="F:oxidoreductase activity"/>
    <property type="evidence" value="ECO:0007669"/>
    <property type="project" value="UniProtKB-KW"/>
</dbReference>
<dbReference type="Pfam" id="PF08240">
    <property type="entry name" value="ADH_N"/>
    <property type="match status" value="1"/>
</dbReference>
<evidence type="ECO:0000259" key="7">
    <source>
        <dbReference type="Pfam" id="PF08240"/>
    </source>
</evidence>
<dbReference type="PANTHER" id="PTHR43350">
    <property type="entry name" value="NAD-DEPENDENT ALCOHOL DEHYDROGENASE"/>
    <property type="match status" value="1"/>
</dbReference>
<evidence type="ECO:0000256" key="3">
    <source>
        <dbReference type="ARBA" id="ARBA00022723"/>
    </source>
</evidence>
<dbReference type="Gene3D" id="3.40.50.720">
    <property type="entry name" value="NAD(P)-binding Rossmann-like Domain"/>
    <property type="match status" value="1"/>
</dbReference>
<dbReference type="AlphaFoldDB" id="A0A7S7NSA0"/>
<sequence length="317" mass="34243">MIGVHLEAGAVTVRKMAAPRRPKGSALIRLICGGICNTDIELLRGYYGFKGTPGHEFVGEVVESDDPGWVGRRVVGEINLPCGHCEWCKRGLGRHCPRRTVLGIVRHPGAFRELLTLPEANLRAVPAKVKTEHAVFTEPIAAACEILDQVKIPRGEKVAVLGDGKLGLLIGQTLRFSGLEVHQYGRHKEKLRVAEAAGIEARFSNKLPAAAYDYVVEATGSSEGLMQAVGMTRPRGTIVMKSTVHGTVPLDAAPVIVNEITLVGSRCGRFEPALKLLQTGKLQLDQMISEECPLADAPRAFARAQERGVLKVLLRGS</sequence>
<evidence type="ECO:0000256" key="5">
    <source>
        <dbReference type="ARBA" id="ARBA00023002"/>
    </source>
</evidence>
<evidence type="ECO:0000313" key="8">
    <source>
        <dbReference type="EMBL" id="QOY88781.1"/>
    </source>
</evidence>
<evidence type="ECO:0000259" key="6">
    <source>
        <dbReference type="Pfam" id="PF00107"/>
    </source>
</evidence>